<proteinExistence type="predicted"/>
<sequence length="77" mass="8592">MQKMISLKHPNTGDILGHHLLRPLVKEESLIEQLADANEGTESFVGNRILSCARLEEILSDICNGHNCQSPFCEAKF</sequence>
<dbReference type="Proteomes" id="UP001642483">
    <property type="component" value="Unassembled WGS sequence"/>
</dbReference>
<protein>
    <submittedName>
        <fullName evidence="1">Uncharacterized protein</fullName>
    </submittedName>
</protein>
<evidence type="ECO:0000313" key="2">
    <source>
        <dbReference type="Proteomes" id="UP001642483"/>
    </source>
</evidence>
<reference evidence="1 2" key="1">
    <citation type="submission" date="2024-02" db="EMBL/GenBank/DDBJ databases">
        <authorList>
            <person name="Daric V."/>
            <person name="Darras S."/>
        </authorList>
    </citation>
    <scope>NUCLEOTIDE SEQUENCE [LARGE SCALE GENOMIC DNA]</scope>
</reference>
<keyword evidence="2" id="KW-1185">Reference proteome</keyword>
<organism evidence="1 2">
    <name type="scientific">Clavelina lepadiformis</name>
    <name type="common">Light-bulb sea squirt</name>
    <name type="synonym">Ascidia lepadiformis</name>
    <dbReference type="NCBI Taxonomy" id="159417"/>
    <lineage>
        <taxon>Eukaryota</taxon>
        <taxon>Metazoa</taxon>
        <taxon>Chordata</taxon>
        <taxon>Tunicata</taxon>
        <taxon>Ascidiacea</taxon>
        <taxon>Aplousobranchia</taxon>
        <taxon>Clavelinidae</taxon>
        <taxon>Clavelina</taxon>
    </lineage>
</organism>
<gene>
    <name evidence="1" type="ORF">CVLEPA_LOCUS16819</name>
</gene>
<evidence type="ECO:0000313" key="1">
    <source>
        <dbReference type="EMBL" id="CAK8685712.1"/>
    </source>
</evidence>
<comment type="caution">
    <text evidence="1">The sequence shown here is derived from an EMBL/GenBank/DDBJ whole genome shotgun (WGS) entry which is preliminary data.</text>
</comment>
<name>A0ABP0G1K7_CLALP</name>
<accession>A0ABP0G1K7</accession>
<dbReference type="EMBL" id="CAWYQH010000101">
    <property type="protein sequence ID" value="CAK8685712.1"/>
    <property type="molecule type" value="Genomic_DNA"/>
</dbReference>